<dbReference type="Gene3D" id="1.10.287.70">
    <property type="match status" value="1"/>
</dbReference>
<evidence type="ECO:0000313" key="2">
    <source>
        <dbReference type="EMBL" id="GFO21539.1"/>
    </source>
</evidence>
<evidence type="ECO:0000256" key="1">
    <source>
        <dbReference type="SAM" id="Phobius"/>
    </source>
</evidence>
<proteinExistence type="predicted"/>
<dbReference type="SUPFAM" id="SSF81324">
    <property type="entry name" value="Voltage-gated potassium channels"/>
    <property type="match status" value="1"/>
</dbReference>
<sequence length="109" mass="12355">MAQDTEPITGGMPGDTTTTSLMRRSTFRLFALGIFYLLFLVIGASIFAAIEGPQEKKLVERIRNVRKQFFQDYNHCLPDIYVSPHGKKYCCDQVSHGIPQAVSTFVFYN</sequence>
<keyword evidence="3" id="KW-1185">Reference proteome</keyword>
<reference evidence="2 3" key="1">
    <citation type="journal article" date="2021" name="Elife">
        <title>Chloroplast acquisition without the gene transfer in kleptoplastic sea slugs, Plakobranchus ocellatus.</title>
        <authorList>
            <person name="Maeda T."/>
            <person name="Takahashi S."/>
            <person name="Yoshida T."/>
            <person name="Shimamura S."/>
            <person name="Takaki Y."/>
            <person name="Nagai Y."/>
            <person name="Toyoda A."/>
            <person name="Suzuki Y."/>
            <person name="Arimoto A."/>
            <person name="Ishii H."/>
            <person name="Satoh N."/>
            <person name="Nishiyama T."/>
            <person name="Hasebe M."/>
            <person name="Maruyama T."/>
            <person name="Minagawa J."/>
            <person name="Obokata J."/>
            <person name="Shigenobu S."/>
        </authorList>
    </citation>
    <scope>NUCLEOTIDE SEQUENCE [LARGE SCALE GENOMIC DNA]</scope>
</reference>
<keyword evidence="2" id="KW-0407">Ion channel</keyword>
<accession>A0AAV4BT30</accession>
<keyword evidence="1" id="KW-1133">Transmembrane helix</keyword>
<name>A0AAV4BT30_9GAST</name>
<keyword evidence="1" id="KW-0472">Membrane</keyword>
<dbReference type="GO" id="GO:0034220">
    <property type="term" value="P:monoatomic ion transmembrane transport"/>
    <property type="evidence" value="ECO:0007669"/>
    <property type="project" value="UniProtKB-KW"/>
</dbReference>
<dbReference type="AlphaFoldDB" id="A0AAV4BT30"/>
<gene>
    <name evidence="2" type="ORF">PoB_004804400</name>
</gene>
<dbReference type="Proteomes" id="UP000735302">
    <property type="component" value="Unassembled WGS sequence"/>
</dbReference>
<keyword evidence="1" id="KW-0812">Transmembrane</keyword>
<comment type="caution">
    <text evidence="2">The sequence shown here is derived from an EMBL/GenBank/DDBJ whole genome shotgun (WGS) entry which is preliminary data.</text>
</comment>
<organism evidence="2 3">
    <name type="scientific">Plakobranchus ocellatus</name>
    <dbReference type="NCBI Taxonomy" id="259542"/>
    <lineage>
        <taxon>Eukaryota</taxon>
        <taxon>Metazoa</taxon>
        <taxon>Spiralia</taxon>
        <taxon>Lophotrochozoa</taxon>
        <taxon>Mollusca</taxon>
        <taxon>Gastropoda</taxon>
        <taxon>Heterobranchia</taxon>
        <taxon>Euthyneura</taxon>
        <taxon>Panpulmonata</taxon>
        <taxon>Sacoglossa</taxon>
        <taxon>Placobranchoidea</taxon>
        <taxon>Plakobranchidae</taxon>
        <taxon>Plakobranchus</taxon>
    </lineage>
</organism>
<keyword evidence="2" id="KW-0406">Ion transport</keyword>
<protein>
    <submittedName>
        <fullName evidence="2">Potassium channel, subfamily k, member 1a</fullName>
    </submittedName>
</protein>
<evidence type="ECO:0000313" key="3">
    <source>
        <dbReference type="Proteomes" id="UP000735302"/>
    </source>
</evidence>
<feature type="transmembrane region" description="Helical" evidence="1">
    <location>
        <begin position="29"/>
        <end position="50"/>
    </location>
</feature>
<dbReference type="EMBL" id="BLXT01005260">
    <property type="protein sequence ID" value="GFO21539.1"/>
    <property type="molecule type" value="Genomic_DNA"/>
</dbReference>
<keyword evidence="2" id="KW-0813">Transport</keyword>